<accession>A0ABP0N059</accession>
<dbReference type="PANTHER" id="PTHR12317:SF63">
    <property type="entry name" value="DIACYLGLYCEROL O-ACYLTRANSFERASE 2"/>
    <property type="match status" value="1"/>
</dbReference>
<proteinExistence type="inferred from homology"/>
<feature type="transmembrane region" description="Helical" evidence="12">
    <location>
        <begin position="983"/>
        <end position="1005"/>
    </location>
</feature>
<evidence type="ECO:0000256" key="9">
    <source>
        <dbReference type="ARBA" id="ARBA00023136"/>
    </source>
</evidence>
<evidence type="ECO:0000313" key="13">
    <source>
        <dbReference type="EMBL" id="CAK9055689.1"/>
    </source>
</evidence>
<feature type="region of interest" description="Disordered" evidence="11">
    <location>
        <begin position="19"/>
        <end position="65"/>
    </location>
</feature>
<feature type="transmembrane region" description="Helical" evidence="12">
    <location>
        <begin position="393"/>
        <end position="410"/>
    </location>
</feature>
<evidence type="ECO:0000256" key="6">
    <source>
        <dbReference type="ARBA" id="ARBA00022824"/>
    </source>
</evidence>
<evidence type="ECO:0000256" key="2">
    <source>
        <dbReference type="ARBA" id="ARBA00005420"/>
    </source>
</evidence>
<evidence type="ECO:0000256" key="7">
    <source>
        <dbReference type="ARBA" id="ARBA00022989"/>
    </source>
</evidence>
<feature type="transmembrane region" description="Helical" evidence="12">
    <location>
        <begin position="924"/>
        <end position="949"/>
    </location>
</feature>
<feature type="transmembrane region" description="Helical" evidence="12">
    <location>
        <begin position="719"/>
        <end position="739"/>
    </location>
</feature>
<sequence>MQPISWLLSFTGFHRQDAWHERPVPGSPGIKRRRRTLTSPDDDDGNGDAKEVDKAQKSNSSFEEETAITKVLKSVDPSLLDDSPGGVNALTRKGTILMTMCSCLGFHALRLILRDAFFRSASSTRPNTLLKRKVAEHYLLSAIHAFGCSYFSLRKFLSGRWNSPVGSEAMLCFSLGYTSYTLCALKTQLLSDPLWALNELGNFVKIWSCLRAQGVGWVVPMLFSAEVPTAFLDTLRMLAEFGIQPSHIVWRMFLGAFTLSFVSVKAIALPAILGYFVLRPQDYPELHQPAFLPAKLAILARAFLNYLWLSIVARHWVPTRHFHPEGEYLISRREERLPRLREITPNMGQVIQHIRKAYNPMSLLFFSVLQGCYFVGPAAIPAILYALARRPKYRMAAGSVLAMLGIMAVWPMHMERPYRTASTPMAALLQKWLRERLLRYFSFKAIFEEPLQKDRRYMLAVMPHGVIPFASTCLSIALEKEGFVPNSIGADILFQIPLLRQLCRFGGLVPATPQSIKRALTWPYPNNVTFIVPGGIAEIFLMRPDLEQVFIKSRKGFVRLALQSGVDIVPVYGLGHTQLFTMLDKSSALGGFLMRMSRRFKVSLPLSYGRLGMPLVPYSKPIAALVGKPIRIEKAYSNPPEELVNDIHAQFIAELQRIFEKHKGIVPGYEHKQLYLEDEAVPPLQKDAMATDVLFPSSMPDPKGQVEMAAQYANNEMHMFFWAICGIALTLLSACWPAFVTKEGAGGVGGYCEEDLQEIFGSFILVVFFALLVGLAAVPFCVKVGSGGSAHMCSTAGFLIFNWIQGLIVAVLLSMKQSKLWEKRLGDGFGPAESFVAALRCWMIGIEILWIQSLGLHRVHILERASHGPESPRCWKLKMLSILGKVLVFCLAFWVPALVIWRIFQEESYHAVLAHLNIPSPAVMYPPIVIAVVTLLAFQLILLSTFCSARRHLSRAEPKGHHDCSEACRDAFKNARLSVFRQFVGLLLAIFTSDILAPAGLAIIQFTEAQCHPLEGLLLYCGVPIQIMNLLANLCGAWFLSNAHQATSFLERQPMGFWRLLSRSSSVLPNTDLAWRAKVEELSTRGISATTLLSFYKQLGTSLMSHYDPSVHTTCDVVRQAIIPATKAQRCAYSTLVGEQKPQKMVTHSWQNLFRDLVAAVIADAVNEPAFELVAHLLDENIDIVEDLLRSQGTGGRVYWICAFAVNQHLGICETPNDGCDSVTKLPYTACDCHLQKQFNTTAPLTSTGRSIACEMNKFDDMMAFLASSDSDFSQVVAVDRSFNLFHRAWCVAELVQARQMELLQHVKIHSKAVLQEHAASLHDLHVENMKASRQEDVQEILSKIPNTEQFNRSLQKLVLDQKSGLLSDWHQLDAAHQMQETGALLKWAAADAERGVVWKFWAR</sequence>
<evidence type="ECO:0000313" key="14">
    <source>
        <dbReference type="Proteomes" id="UP001642484"/>
    </source>
</evidence>
<comment type="subcellular location">
    <subcellularLocation>
        <location evidence="1">Endoplasmic reticulum membrane</location>
        <topology evidence="1">Multi-pass membrane protein</topology>
    </subcellularLocation>
</comment>
<evidence type="ECO:0000256" key="8">
    <source>
        <dbReference type="ARBA" id="ARBA00023098"/>
    </source>
</evidence>
<feature type="compositionally biased region" description="Basic and acidic residues" evidence="11">
    <location>
        <begin position="47"/>
        <end position="56"/>
    </location>
</feature>
<evidence type="ECO:0000256" key="12">
    <source>
        <dbReference type="SAM" id="Phobius"/>
    </source>
</evidence>
<evidence type="ECO:0008006" key="15">
    <source>
        <dbReference type="Google" id="ProtNLM"/>
    </source>
</evidence>
<dbReference type="PANTHER" id="PTHR12317">
    <property type="entry name" value="DIACYLGLYCEROL O-ACYLTRANSFERASE"/>
    <property type="match status" value="1"/>
</dbReference>
<feature type="transmembrane region" description="Helical" evidence="12">
    <location>
        <begin position="794"/>
        <end position="815"/>
    </location>
</feature>
<evidence type="ECO:0000256" key="3">
    <source>
        <dbReference type="ARBA" id="ARBA00022516"/>
    </source>
</evidence>
<keyword evidence="3" id="KW-0444">Lipid biosynthesis</keyword>
<feature type="transmembrane region" description="Helical" evidence="12">
    <location>
        <begin position="759"/>
        <end position="782"/>
    </location>
</feature>
<dbReference type="EMBL" id="CAXAMN010020113">
    <property type="protein sequence ID" value="CAK9055689.1"/>
    <property type="molecule type" value="Genomic_DNA"/>
</dbReference>
<reference evidence="13 14" key="1">
    <citation type="submission" date="2024-02" db="EMBL/GenBank/DDBJ databases">
        <authorList>
            <person name="Chen Y."/>
            <person name="Shah S."/>
            <person name="Dougan E. K."/>
            <person name="Thang M."/>
            <person name="Chan C."/>
        </authorList>
    </citation>
    <scope>NUCLEOTIDE SEQUENCE [LARGE SCALE GENOMIC DNA]</scope>
</reference>
<keyword evidence="4" id="KW-0808">Transferase</keyword>
<keyword evidence="8" id="KW-0443">Lipid metabolism</keyword>
<evidence type="ECO:0000256" key="5">
    <source>
        <dbReference type="ARBA" id="ARBA00022692"/>
    </source>
</evidence>
<dbReference type="Pfam" id="PF03982">
    <property type="entry name" value="DAGAT"/>
    <property type="match status" value="1"/>
</dbReference>
<keyword evidence="5 12" id="KW-0812">Transmembrane</keyword>
<keyword evidence="10" id="KW-0012">Acyltransferase</keyword>
<keyword evidence="6" id="KW-0256">Endoplasmic reticulum</keyword>
<keyword evidence="14" id="KW-1185">Reference proteome</keyword>
<evidence type="ECO:0000256" key="4">
    <source>
        <dbReference type="ARBA" id="ARBA00022679"/>
    </source>
</evidence>
<keyword evidence="7 12" id="KW-1133">Transmembrane helix</keyword>
<comment type="caution">
    <text evidence="13">The sequence shown here is derived from an EMBL/GenBank/DDBJ whole genome shotgun (WGS) entry which is preliminary data.</text>
</comment>
<dbReference type="Proteomes" id="UP001642484">
    <property type="component" value="Unassembled WGS sequence"/>
</dbReference>
<feature type="transmembrane region" description="Helical" evidence="12">
    <location>
        <begin position="363"/>
        <end position="387"/>
    </location>
</feature>
<dbReference type="CDD" id="cd07987">
    <property type="entry name" value="LPLAT_MGAT-like"/>
    <property type="match status" value="1"/>
</dbReference>
<dbReference type="InterPro" id="IPR007130">
    <property type="entry name" value="DAGAT"/>
</dbReference>
<keyword evidence="9 12" id="KW-0472">Membrane</keyword>
<evidence type="ECO:0000256" key="10">
    <source>
        <dbReference type="ARBA" id="ARBA00023315"/>
    </source>
</evidence>
<protein>
    <recommendedName>
        <fullName evidence="15">Acyltransferase</fullName>
    </recommendedName>
</protein>
<gene>
    <name evidence="13" type="ORF">CCMP2556_LOCUS27680</name>
</gene>
<feature type="transmembrane region" description="Helical" evidence="12">
    <location>
        <begin position="253"/>
        <end position="278"/>
    </location>
</feature>
<feature type="transmembrane region" description="Helical" evidence="12">
    <location>
        <begin position="882"/>
        <end position="904"/>
    </location>
</feature>
<evidence type="ECO:0000256" key="1">
    <source>
        <dbReference type="ARBA" id="ARBA00004477"/>
    </source>
</evidence>
<feature type="transmembrane region" description="Helical" evidence="12">
    <location>
        <begin position="290"/>
        <end position="313"/>
    </location>
</feature>
<organism evidence="13 14">
    <name type="scientific">Durusdinium trenchii</name>
    <dbReference type="NCBI Taxonomy" id="1381693"/>
    <lineage>
        <taxon>Eukaryota</taxon>
        <taxon>Sar</taxon>
        <taxon>Alveolata</taxon>
        <taxon>Dinophyceae</taxon>
        <taxon>Suessiales</taxon>
        <taxon>Symbiodiniaceae</taxon>
        <taxon>Durusdinium</taxon>
    </lineage>
</organism>
<name>A0ABP0N059_9DINO</name>
<comment type="similarity">
    <text evidence="2">Belongs to the diacylglycerol acyltransferase family.</text>
</comment>
<evidence type="ECO:0000256" key="11">
    <source>
        <dbReference type="SAM" id="MobiDB-lite"/>
    </source>
</evidence>